<dbReference type="Pfam" id="PF01408">
    <property type="entry name" value="GFO_IDH_MocA"/>
    <property type="match status" value="1"/>
</dbReference>
<dbReference type="OrthoDB" id="9792935at2"/>
<dbReference type="Proteomes" id="UP000078543">
    <property type="component" value="Unassembled WGS sequence"/>
</dbReference>
<comment type="caution">
    <text evidence="3">The sequence shown here is derived from an EMBL/GenBank/DDBJ whole genome shotgun (WGS) entry which is preliminary data.</text>
</comment>
<dbReference type="Pfam" id="PF22725">
    <property type="entry name" value="GFO_IDH_MocA_C3"/>
    <property type="match status" value="1"/>
</dbReference>
<dbReference type="InterPro" id="IPR036291">
    <property type="entry name" value="NAD(P)-bd_dom_sf"/>
</dbReference>
<sequence>MTVRFALVGCGTIAAKHVEAVGRIADASIVAVCDRDLDTARRLGEKLGVPFFTDAGQMAETVAFDAFSILTPSGDHAGRVLALAPYGRHFVIEKPMALKIDDADSMIAACDQAGAKIFVVKQNRYNPPVVALRQAVEAGRFGKMVMGTVRVRWARHQAYYDQRPWRGTWAQDGGVLTNQAAHHIDMLIWMMGEVESVQAMTATRLADIEAEDTGIAVLRFTSGALGVIEATTGARPKDLEGSLSLLGEKGAVEIGGFFMNELKSWSFTEPQPGDAAIFQTAGTTPPIPAWNLEQYLRGVVGAIRDGRAGLVDGLGGRRSLELINAIYEAAETGRTIPLRFRPQRCRLGGQ</sequence>
<dbReference type="InterPro" id="IPR052515">
    <property type="entry name" value="Gfo/Idh/MocA_Oxidoreductase"/>
</dbReference>
<organism evidence="3 4">
    <name type="scientific">Magnetospirillum moscoviense</name>
    <dbReference type="NCBI Taxonomy" id="1437059"/>
    <lineage>
        <taxon>Bacteria</taxon>
        <taxon>Pseudomonadati</taxon>
        <taxon>Pseudomonadota</taxon>
        <taxon>Alphaproteobacteria</taxon>
        <taxon>Rhodospirillales</taxon>
        <taxon>Rhodospirillaceae</taxon>
        <taxon>Magnetospirillum</taxon>
    </lineage>
</organism>
<evidence type="ECO:0000259" key="1">
    <source>
        <dbReference type="Pfam" id="PF01408"/>
    </source>
</evidence>
<evidence type="ECO:0000313" key="3">
    <source>
        <dbReference type="EMBL" id="OAN55053.1"/>
    </source>
</evidence>
<name>A0A178MWZ8_9PROT</name>
<protein>
    <submittedName>
        <fullName evidence="3">Oxidoreductase</fullName>
    </submittedName>
</protein>
<dbReference type="GO" id="GO:0000166">
    <property type="term" value="F:nucleotide binding"/>
    <property type="evidence" value="ECO:0007669"/>
    <property type="project" value="InterPro"/>
</dbReference>
<feature type="domain" description="Gfo/Idh/MocA-like oxidoreductase N-terminal" evidence="1">
    <location>
        <begin position="3"/>
        <end position="119"/>
    </location>
</feature>
<reference evidence="3 4" key="1">
    <citation type="submission" date="2016-04" db="EMBL/GenBank/DDBJ databases">
        <title>Draft genome sequence of freshwater magnetotactic bacteria Magnetospirillum marisnigri SP-1 and Magnetospirillum moscoviense BB-1.</title>
        <authorList>
            <person name="Koziaeva V."/>
            <person name="Dziuba M.V."/>
            <person name="Ivanov T.M."/>
            <person name="Kuznetsov B."/>
            <person name="Grouzdev D.S."/>
        </authorList>
    </citation>
    <scope>NUCLEOTIDE SEQUENCE [LARGE SCALE GENOMIC DNA]</scope>
    <source>
        <strain evidence="3 4">BB-1</strain>
    </source>
</reference>
<dbReference type="SUPFAM" id="SSF51735">
    <property type="entry name" value="NAD(P)-binding Rossmann-fold domains"/>
    <property type="match status" value="1"/>
</dbReference>
<dbReference type="SUPFAM" id="SSF55347">
    <property type="entry name" value="Glyceraldehyde-3-phosphate dehydrogenase-like, C-terminal domain"/>
    <property type="match status" value="1"/>
</dbReference>
<accession>A0A178MWZ8</accession>
<evidence type="ECO:0000259" key="2">
    <source>
        <dbReference type="Pfam" id="PF22725"/>
    </source>
</evidence>
<dbReference type="RefSeq" id="WP_068498115.1">
    <property type="nucleotide sequence ID" value="NZ_LWQU01000104.1"/>
</dbReference>
<proteinExistence type="predicted"/>
<gene>
    <name evidence="3" type="ORF">A6A05_00390</name>
</gene>
<dbReference type="Gene3D" id="3.30.360.10">
    <property type="entry name" value="Dihydrodipicolinate Reductase, domain 2"/>
    <property type="match status" value="1"/>
</dbReference>
<dbReference type="PANTHER" id="PTHR43249">
    <property type="entry name" value="UDP-N-ACETYL-2-AMINO-2-DEOXY-D-GLUCURONATE OXIDASE"/>
    <property type="match status" value="1"/>
</dbReference>
<dbReference type="STRING" id="1437059.A6A05_00390"/>
<dbReference type="Gene3D" id="3.40.50.720">
    <property type="entry name" value="NAD(P)-binding Rossmann-like Domain"/>
    <property type="match status" value="1"/>
</dbReference>
<evidence type="ECO:0000313" key="4">
    <source>
        <dbReference type="Proteomes" id="UP000078543"/>
    </source>
</evidence>
<keyword evidence="4" id="KW-1185">Reference proteome</keyword>
<dbReference type="EMBL" id="LWQU01000104">
    <property type="protein sequence ID" value="OAN55053.1"/>
    <property type="molecule type" value="Genomic_DNA"/>
</dbReference>
<feature type="domain" description="GFO/IDH/MocA-like oxidoreductase" evidence="2">
    <location>
        <begin position="130"/>
        <end position="252"/>
    </location>
</feature>
<dbReference type="InterPro" id="IPR000683">
    <property type="entry name" value="Gfo/Idh/MocA-like_OxRdtase_N"/>
</dbReference>
<dbReference type="PANTHER" id="PTHR43249:SF1">
    <property type="entry name" value="D-GLUCOSIDE 3-DEHYDROGENASE"/>
    <property type="match status" value="1"/>
</dbReference>
<dbReference type="InterPro" id="IPR055170">
    <property type="entry name" value="GFO_IDH_MocA-like_dom"/>
</dbReference>
<dbReference type="AlphaFoldDB" id="A0A178MWZ8"/>